<proteinExistence type="inferred from homology"/>
<dbReference type="Proteomes" id="UP000189542">
    <property type="component" value="Unassembled WGS sequence"/>
</dbReference>
<dbReference type="InterPro" id="IPR001624">
    <property type="entry name" value="FliE"/>
</dbReference>
<evidence type="ECO:0000256" key="2">
    <source>
        <dbReference type="HAMAP-Rule" id="MF_00724"/>
    </source>
</evidence>
<dbReference type="Pfam" id="PF02049">
    <property type="entry name" value="FliE"/>
    <property type="match status" value="1"/>
</dbReference>
<keyword evidence="3" id="KW-0282">Flagellum</keyword>
<protein>
    <recommendedName>
        <fullName evidence="2">Flagellar hook-basal body complex protein FliE</fullName>
    </recommendedName>
</protein>
<dbReference type="EMBL" id="LVWB01000006">
    <property type="protein sequence ID" value="ONI60022.1"/>
    <property type="molecule type" value="Genomic_DNA"/>
</dbReference>
<comment type="subcellular location">
    <subcellularLocation>
        <location evidence="2">Bacterial flagellum basal body</location>
    </subcellularLocation>
</comment>
<evidence type="ECO:0000313" key="4">
    <source>
        <dbReference type="Proteomes" id="UP000189542"/>
    </source>
</evidence>
<dbReference type="GO" id="GO:0003774">
    <property type="term" value="F:cytoskeletal motor activity"/>
    <property type="evidence" value="ECO:0007669"/>
    <property type="project" value="InterPro"/>
</dbReference>
<dbReference type="GO" id="GO:0009425">
    <property type="term" value="C:bacterial-type flagellum basal body"/>
    <property type="evidence" value="ECO:0007669"/>
    <property type="project" value="UniProtKB-SubCell"/>
</dbReference>
<comment type="similarity">
    <text evidence="2">Belongs to the FliE family.</text>
</comment>
<keyword evidence="1 2" id="KW-0975">Bacterial flagellum</keyword>
<evidence type="ECO:0000256" key="1">
    <source>
        <dbReference type="ARBA" id="ARBA00023143"/>
    </source>
</evidence>
<comment type="caution">
    <text evidence="3">The sequence shown here is derived from an EMBL/GenBank/DDBJ whole genome shotgun (WGS) entry which is preliminary data.</text>
</comment>
<keyword evidence="3" id="KW-0966">Cell projection</keyword>
<dbReference type="GO" id="GO:0005198">
    <property type="term" value="F:structural molecule activity"/>
    <property type="evidence" value="ECO:0007669"/>
    <property type="project" value="InterPro"/>
</dbReference>
<dbReference type="AlphaFoldDB" id="A0A1V2N8I6"/>
<organism evidence="3 4">
    <name type="scientific">Candidatus Liberibacter solanacearum</name>
    <dbReference type="NCBI Taxonomy" id="556287"/>
    <lineage>
        <taxon>Bacteria</taxon>
        <taxon>Pseudomonadati</taxon>
        <taxon>Pseudomonadota</taxon>
        <taxon>Alphaproteobacteria</taxon>
        <taxon>Hyphomicrobiales</taxon>
        <taxon>Rhizobiaceae</taxon>
        <taxon>Liberibacter</taxon>
    </lineage>
</organism>
<name>A0A1V2N8I6_9HYPH</name>
<gene>
    <name evidence="2" type="primary">fliE</name>
    <name evidence="3" type="ORF">AYO25_01785</name>
</gene>
<accession>A0A1V2N8I6</accession>
<dbReference type="OrthoDB" id="9812413at2"/>
<evidence type="ECO:0000313" key="3">
    <source>
        <dbReference type="EMBL" id="ONI60022.1"/>
    </source>
</evidence>
<dbReference type="HAMAP" id="MF_00724">
    <property type="entry name" value="FliE"/>
    <property type="match status" value="1"/>
</dbReference>
<keyword evidence="3" id="KW-0969">Cilium</keyword>
<sequence length="108" mass="11904">MMIEQIQRTEGFIPHTSTVEMQADSVQSAKEVRDASSVDFSSLLQDMAQEAVGKIKKAEDVSLTALQGKTSMREAIDCIMQAERTLQVSIALRDKIVSSALEISKMQI</sequence>
<reference evidence="3 4" key="1">
    <citation type="journal article" date="2017" name="PLoS ONE">
        <title>Genomic sequence of 'Candidatus Liberibacter solanacearum' haplotype C and its comparison with haplotype A and B genomes.</title>
        <authorList>
            <person name="Wang J."/>
            <person name="Haapalainen M."/>
            <person name="Schott T."/>
            <person name="Thompson S.M."/>
            <person name="Smith G.R."/>
            <person name="Nissinen A.I."/>
            <person name="Pirhonen M."/>
        </authorList>
    </citation>
    <scope>NUCLEOTIDE SEQUENCE [LARGE SCALE GENOMIC DNA]</scope>
    <source>
        <strain evidence="3 4">FIN111</strain>
    </source>
</reference>
<dbReference type="GO" id="GO:0071973">
    <property type="term" value="P:bacterial-type flagellum-dependent cell motility"/>
    <property type="evidence" value="ECO:0007669"/>
    <property type="project" value="InterPro"/>
</dbReference>